<evidence type="ECO:0000313" key="1">
    <source>
        <dbReference type="EMBL" id="QCW84146.1"/>
    </source>
</evidence>
<dbReference type="STRING" id="675511.GCA_000341735_03780"/>
<dbReference type="AlphaFoldDB" id="A0A4P9UWK4"/>
<dbReference type="EMBL" id="CP035467">
    <property type="protein sequence ID" value="QCW84146.1"/>
    <property type="molecule type" value="Genomic_DNA"/>
</dbReference>
<evidence type="ECO:0000313" key="2">
    <source>
        <dbReference type="Proteomes" id="UP000305881"/>
    </source>
</evidence>
<dbReference type="KEGG" id="mbur:EQU24_19330"/>
<gene>
    <name evidence="1" type="ORF">EQU24_19330</name>
</gene>
<accession>A0A4P9UWK4</accession>
<dbReference type="Proteomes" id="UP000305881">
    <property type="component" value="Chromosome"/>
</dbReference>
<keyword evidence="2" id="KW-1185">Reference proteome</keyword>
<organism evidence="1 2">
    <name type="scientific">Methylotuvimicrobium buryatense</name>
    <name type="common">Methylomicrobium buryatense</name>
    <dbReference type="NCBI Taxonomy" id="95641"/>
    <lineage>
        <taxon>Bacteria</taxon>
        <taxon>Pseudomonadati</taxon>
        <taxon>Pseudomonadota</taxon>
        <taxon>Gammaproteobacteria</taxon>
        <taxon>Methylococcales</taxon>
        <taxon>Methylococcaceae</taxon>
        <taxon>Methylotuvimicrobium</taxon>
    </lineage>
</organism>
<sequence>MNPHDLFTRSGLIFRNEHEIASTTSGRGSVSNSQFGDQKGCGVCLARMSAAGQTFAPAKSAFILKRAVEILKLPFALNLSKGER</sequence>
<reference evidence="2" key="1">
    <citation type="journal article" date="2019" name="J. Bacteriol.">
        <title>A Mutagenic Screen Identifies a TonB-Dependent Receptor Required for the Lanthanide Metal Switch in the Type I Methanotroph 'Methylotuvimicrobium buryatense' 5GB1C.</title>
        <authorList>
            <person name="Groom J.D."/>
            <person name="Ford S.M."/>
            <person name="Pesesky M.W."/>
            <person name="Lidstrom M.E."/>
        </authorList>
    </citation>
    <scope>NUCLEOTIDE SEQUENCE [LARGE SCALE GENOMIC DNA]</scope>
    <source>
        <strain evidence="2">5GB1C</strain>
    </source>
</reference>
<proteinExistence type="predicted"/>
<name>A0A4P9UWK4_METBY</name>
<protein>
    <submittedName>
        <fullName evidence="1">Uncharacterized protein</fullName>
    </submittedName>
</protein>